<organism evidence="1 2">
    <name type="scientific">Xanthocytophaga flava</name>
    <dbReference type="NCBI Taxonomy" id="3048013"/>
    <lineage>
        <taxon>Bacteria</taxon>
        <taxon>Pseudomonadati</taxon>
        <taxon>Bacteroidota</taxon>
        <taxon>Cytophagia</taxon>
        <taxon>Cytophagales</taxon>
        <taxon>Rhodocytophagaceae</taxon>
        <taxon>Xanthocytophaga</taxon>
    </lineage>
</organism>
<dbReference type="Proteomes" id="UP001241110">
    <property type="component" value="Unassembled WGS sequence"/>
</dbReference>
<accession>A0AAE3QTH1</accession>
<dbReference type="EMBL" id="JASJOS010000009">
    <property type="protein sequence ID" value="MDJ1482935.1"/>
    <property type="molecule type" value="Genomic_DNA"/>
</dbReference>
<gene>
    <name evidence="1" type="ORF">QNI16_20705</name>
</gene>
<evidence type="ECO:0000313" key="2">
    <source>
        <dbReference type="Proteomes" id="UP001241110"/>
    </source>
</evidence>
<name>A0AAE3QTH1_9BACT</name>
<dbReference type="AlphaFoldDB" id="A0AAE3QTH1"/>
<comment type="caution">
    <text evidence="1">The sequence shown here is derived from an EMBL/GenBank/DDBJ whole genome shotgun (WGS) entry which is preliminary data.</text>
</comment>
<protein>
    <submittedName>
        <fullName evidence="1">Uncharacterized protein</fullName>
    </submittedName>
</protein>
<sequence>MVIVFGSYVMVYPVKSEFVSSGAVSASEHGQELFRRGLYAQTLAGYHTEANEQKGYGYSFHQ</sequence>
<proteinExistence type="predicted"/>
<reference evidence="1" key="1">
    <citation type="submission" date="2023-05" db="EMBL/GenBank/DDBJ databases">
        <authorList>
            <person name="Zhang X."/>
        </authorList>
    </citation>
    <scope>NUCLEOTIDE SEQUENCE</scope>
    <source>
        <strain evidence="1">YF14B1</strain>
    </source>
</reference>
<evidence type="ECO:0000313" key="1">
    <source>
        <dbReference type="EMBL" id="MDJ1482935.1"/>
    </source>
</evidence>